<evidence type="ECO:0000256" key="1">
    <source>
        <dbReference type="ARBA" id="ARBA00004275"/>
    </source>
</evidence>
<dbReference type="PRINTS" id="PR00689">
    <property type="entry name" value="ACOABINDINGP"/>
</dbReference>
<dbReference type="CDD" id="cd06558">
    <property type="entry name" value="crotonase-like"/>
    <property type="match status" value="1"/>
</dbReference>
<dbReference type="Pfam" id="PF00378">
    <property type="entry name" value="ECH_1"/>
    <property type="match status" value="1"/>
</dbReference>
<dbReference type="PANTHER" id="PTHR43684">
    <property type="match status" value="1"/>
</dbReference>
<evidence type="ECO:0000259" key="4">
    <source>
        <dbReference type="PROSITE" id="PS51228"/>
    </source>
</evidence>
<dbReference type="InterPro" id="IPR014748">
    <property type="entry name" value="Enoyl-CoA_hydra_C"/>
</dbReference>
<proteinExistence type="predicted"/>
<evidence type="ECO:0000313" key="6">
    <source>
        <dbReference type="Proteomes" id="UP000005237"/>
    </source>
</evidence>
<dbReference type="EnsemblMetazoa" id="CJA16486.1">
    <property type="protein sequence ID" value="CJA16486.1"/>
    <property type="gene ID" value="WBGene00135689"/>
</dbReference>
<feature type="domain" description="ACB" evidence="4">
    <location>
        <begin position="25"/>
        <end position="110"/>
    </location>
</feature>
<dbReference type="SUPFAM" id="SSF47027">
    <property type="entry name" value="Acyl-CoA binding protein"/>
    <property type="match status" value="1"/>
</dbReference>
<dbReference type="InterPro" id="IPR029045">
    <property type="entry name" value="ClpP/crotonase-like_dom_sf"/>
</dbReference>
<protein>
    <submittedName>
        <fullName evidence="5">ACB domain-containing protein</fullName>
    </submittedName>
</protein>
<organism evidence="5 6">
    <name type="scientific">Caenorhabditis japonica</name>
    <dbReference type="NCBI Taxonomy" id="281687"/>
    <lineage>
        <taxon>Eukaryota</taxon>
        <taxon>Metazoa</taxon>
        <taxon>Ecdysozoa</taxon>
        <taxon>Nematoda</taxon>
        <taxon>Chromadorea</taxon>
        <taxon>Rhabditida</taxon>
        <taxon>Rhabditina</taxon>
        <taxon>Rhabditomorpha</taxon>
        <taxon>Rhabditoidea</taxon>
        <taxon>Rhabditidae</taxon>
        <taxon>Peloderinae</taxon>
        <taxon>Caenorhabditis</taxon>
    </lineage>
</organism>
<dbReference type="Gene3D" id="3.90.226.10">
    <property type="entry name" value="2-enoyl-CoA Hydratase, Chain A, domain 1"/>
    <property type="match status" value="1"/>
</dbReference>
<dbReference type="AlphaFoldDB" id="A0A8R1I0W6"/>
<dbReference type="GO" id="GO:0005777">
    <property type="term" value="C:peroxisome"/>
    <property type="evidence" value="ECO:0007669"/>
    <property type="project" value="UniProtKB-SubCell"/>
</dbReference>
<dbReference type="PROSITE" id="PS51228">
    <property type="entry name" value="ACB_2"/>
    <property type="match status" value="1"/>
</dbReference>
<dbReference type="InterPro" id="IPR014352">
    <property type="entry name" value="FERM/acyl-CoA-bd_prot_sf"/>
</dbReference>
<dbReference type="InterPro" id="IPR035984">
    <property type="entry name" value="Acyl-CoA-binding_sf"/>
</dbReference>
<reference evidence="6" key="1">
    <citation type="submission" date="2010-08" db="EMBL/GenBank/DDBJ databases">
        <authorList>
            <consortium name="Caenorhabditis japonica Sequencing Consortium"/>
            <person name="Wilson R.K."/>
        </authorList>
    </citation>
    <scope>NUCLEOTIDE SEQUENCE [LARGE SCALE GENOMIC DNA]</scope>
    <source>
        <strain evidence="6">DF5081</strain>
    </source>
</reference>
<evidence type="ECO:0000313" key="5">
    <source>
        <dbReference type="EnsemblMetazoa" id="CJA16486.1"/>
    </source>
</evidence>
<dbReference type="CDD" id="cd00435">
    <property type="entry name" value="ACBP"/>
    <property type="match status" value="1"/>
</dbReference>
<name>A0A8R1I0W6_CAEJA</name>
<evidence type="ECO:0000256" key="2">
    <source>
        <dbReference type="ARBA" id="ARBA00023140"/>
    </source>
</evidence>
<dbReference type="FunFam" id="3.90.226.10:FF:000084">
    <property type="entry name" value="Enoyl-CoA delta isomerase 2, mitochondrial"/>
    <property type="match status" value="1"/>
</dbReference>
<sequence>MLRNLSLVARSALHSPQTAARPFSAQSDFEQAQKNLDKLKEDPGNDVKLQLYALFKQATLGDVQGKRPGMLDIVGRTKYDAWHGLKGQTQDEARANYANVVKGLVAEDVANASETAGTTVDGLKAVDGLNITREGKVFKITLNRPKKFNALTFDMYGAIQNALDLASKDKTTSITVIAANGPYFSAGNDLTNFEAASGGDREKVEEMAKVAKVVLHEYVDAYIRHEKPLIGLVNGPAVGIAVTVLGLFDYVIASDRATFHTPFAPLGQSPEGCSSYTFPLLMGPLKASELLLFCKKISAETAKSYGLVNEVVPLQEFHAHTQKTIEEFSEIPPESLSINKTHMRSLHREKLFEINNVECDLIATRWLSKECHDAVTAFIARSAQK</sequence>
<comment type="subcellular location">
    <subcellularLocation>
        <location evidence="1">Peroxisome</location>
    </subcellularLocation>
</comment>
<dbReference type="InterPro" id="IPR051053">
    <property type="entry name" value="ECH/Chromodomain_protein"/>
</dbReference>
<dbReference type="Proteomes" id="UP000005237">
    <property type="component" value="Unassembled WGS sequence"/>
</dbReference>
<keyword evidence="2" id="KW-0576">Peroxisome</keyword>
<keyword evidence="6" id="KW-1185">Reference proteome</keyword>
<dbReference type="InterPro" id="IPR022408">
    <property type="entry name" value="Acyl-CoA-binding_prot_CS"/>
</dbReference>
<evidence type="ECO:0000256" key="3">
    <source>
        <dbReference type="ARBA" id="ARBA00023235"/>
    </source>
</evidence>
<dbReference type="Gene3D" id="1.20.80.10">
    <property type="match status" value="1"/>
</dbReference>
<dbReference type="GO" id="GO:0004165">
    <property type="term" value="F:delta(3)-delta(2)-enoyl-CoA isomerase activity"/>
    <property type="evidence" value="ECO:0007669"/>
    <property type="project" value="UniProtKB-ARBA"/>
</dbReference>
<dbReference type="PANTHER" id="PTHR43684:SF1">
    <property type="entry name" value="ENOYL-COA DELTA ISOMERASE 2"/>
    <property type="match status" value="1"/>
</dbReference>
<dbReference type="InterPro" id="IPR001753">
    <property type="entry name" value="Enoyl-CoA_hydra/iso"/>
</dbReference>
<keyword evidence="3" id="KW-0413">Isomerase</keyword>
<dbReference type="PROSITE" id="PS00880">
    <property type="entry name" value="ACB_1"/>
    <property type="match status" value="1"/>
</dbReference>
<dbReference type="GO" id="GO:0000062">
    <property type="term" value="F:fatty-acyl-CoA binding"/>
    <property type="evidence" value="ECO:0007669"/>
    <property type="project" value="InterPro"/>
</dbReference>
<dbReference type="InterPro" id="IPR000582">
    <property type="entry name" value="Acyl-CoA-binding_protein"/>
</dbReference>
<dbReference type="Gene3D" id="1.10.12.10">
    <property type="entry name" value="Lyase 2-enoyl-coa Hydratase, Chain A, domain 2"/>
    <property type="match status" value="1"/>
</dbReference>
<accession>A0A8R1I0W6</accession>
<dbReference type="Pfam" id="PF00887">
    <property type="entry name" value="ACBP"/>
    <property type="match status" value="1"/>
</dbReference>
<dbReference type="SUPFAM" id="SSF52096">
    <property type="entry name" value="ClpP/crotonase"/>
    <property type="match status" value="1"/>
</dbReference>
<reference evidence="5" key="2">
    <citation type="submission" date="2022-06" db="UniProtKB">
        <authorList>
            <consortium name="EnsemblMetazoa"/>
        </authorList>
    </citation>
    <scope>IDENTIFICATION</scope>
    <source>
        <strain evidence="5">DF5081</strain>
    </source>
</reference>